<dbReference type="InterPro" id="IPR058634">
    <property type="entry name" value="AaeA-lik-b-barrel"/>
</dbReference>
<keyword evidence="6" id="KW-1185">Reference proteome</keyword>
<comment type="similarity">
    <text evidence="1">Belongs to the membrane fusion protein (MFP) (TC 8.A.1) family.</text>
</comment>
<evidence type="ECO:0000259" key="3">
    <source>
        <dbReference type="Pfam" id="PF25917"/>
    </source>
</evidence>
<feature type="domain" description="Multidrug resistance protein MdtA-like barrel-sandwich hybrid" evidence="3">
    <location>
        <begin position="46"/>
        <end position="224"/>
    </location>
</feature>
<feature type="coiled-coil region" evidence="2">
    <location>
        <begin position="84"/>
        <end position="201"/>
    </location>
</feature>
<name>A0ABV7LXA7_9GAMM</name>
<dbReference type="SUPFAM" id="SSF111369">
    <property type="entry name" value="HlyD-like secretion proteins"/>
    <property type="match status" value="2"/>
</dbReference>
<dbReference type="PANTHER" id="PTHR30367">
    <property type="entry name" value="P-HYDROXYBENZOIC ACID EFFLUX PUMP SUBUNIT AAEA-RELATED"/>
    <property type="match status" value="1"/>
</dbReference>
<evidence type="ECO:0000313" key="5">
    <source>
        <dbReference type="EMBL" id="MFC3291059.1"/>
    </source>
</evidence>
<dbReference type="RefSeq" id="WP_019020691.1">
    <property type="nucleotide sequence ID" value="NZ_BMXD01000019.1"/>
</dbReference>
<dbReference type="EMBL" id="JBHRUH010000005">
    <property type="protein sequence ID" value="MFC3291059.1"/>
    <property type="molecule type" value="Genomic_DNA"/>
</dbReference>
<dbReference type="Gene3D" id="2.40.50.100">
    <property type="match status" value="1"/>
</dbReference>
<dbReference type="PANTHER" id="PTHR30367:SF6">
    <property type="entry name" value="SECRETION PROTEIN-RELATED"/>
    <property type="match status" value="1"/>
</dbReference>
<keyword evidence="2" id="KW-0175">Coiled coil</keyword>
<protein>
    <submittedName>
        <fullName evidence="5">HlyD family secretion protein</fullName>
    </submittedName>
</protein>
<feature type="domain" description="p-hydroxybenzoic acid efflux pump subunit AaeA-like beta-barrel" evidence="4">
    <location>
        <begin position="235"/>
        <end position="327"/>
    </location>
</feature>
<organism evidence="5 6">
    <name type="scientific">Modicisalibacter luteus</name>
    <dbReference type="NCBI Taxonomy" id="453962"/>
    <lineage>
        <taxon>Bacteria</taxon>
        <taxon>Pseudomonadati</taxon>
        <taxon>Pseudomonadota</taxon>
        <taxon>Gammaproteobacteria</taxon>
        <taxon>Oceanospirillales</taxon>
        <taxon>Halomonadaceae</taxon>
        <taxon>Modicisalibacter</taxon>
    </lineage>
</organism>
<dbReference type="Gene3D" id="2.40.30.170">
    <property type="match status" value="1"/>
</dbReference>
<evidence type="ECO:0000256" key="1">
    <source>
        <dbReference type="ARBA" id="ARBA00009477"/>
    </source>
</evidence>
<reference evidence="6" key="1">
    <citation type="journal article" date="2019" name="Int. J. Syst. Evol. Microbiol.">
        <title>The Global Catalogue of Microorganisms (GCM) 10K type strain sequencing project: providing services to taxonomists for standard genome sequencing and annotation.</title>
        <authorList>
            <consortium name="The Broad Institute Genomics Platform"/>
            <consortium name="The Broad Institute Genome Sequencing Center for Infectious Disease"/>
            <person name="Wu L."/>
            <person name="Ma J."/>
        </authorList>
    </citation>
    <scope>NUCLEOTIDE SEQUENCE [LARGE SCALE GENOMIC DNA]</scope>
    <source>
        <strain evidence="6">KCTC 12847</strain>
    </source>
</reference>
<dbReference type="InterPro" id="IPR050393">
    <property type="entry name" value="MFP_Efflux_Pump"/>
</dbReference>
<dbReference type="Pfam" id="PF25917">
    <property type="entry name" value="BSH_RND"/>
    <property type="match status" value="1"/>
</dbReference>
<dbReference type="Pfam" id="PF25963">
    <property type="entry name" value="Beta-barrel_AAEA"/>
    <property type="match status" value="1"/>
</dbReference>
<gene>
    <name evidence="5" type="ORF">ACFOEI_03110</name>
</gene>
<dbReference type="Proteomes" id="UP001595640">
    <property type="component" value="Unassembled WGS sequence"/>
</dbReference>
<evidence type="ECO:0000259" key="4">
    <source>
        <dbReference type="Pfam" id="PF25963"/>
    </source>
</evidence>
<proteinExistence type="inferred from homology"/>
<sequence length="353" mass="38696">MAPEQSFKRWVRLALLSFLVLFAYFILADLFMPLTPQARVMRPVTQIAPEVSGNVVEVSVTNNAHVEAGEVLFRLDTEPFRIALNQAKLNIEQAARENARLDASIAAARAQLIAVQVNAEELAKERRRLEKLLKGHDVSRQKYDQVAANAKAAQAEVEAAQARVNALEVQRGEQGSGNLRMRQARNALAEAKLNLSRATVRAPLAGVISNLQLEEGAYIRTGAPVLALIGETADIVANLREKSLRHVEAGDPAQVVFDAWPGQVFAAQVLSVDAGVREGQILANGQLVSMPETNRWVRDAQRMRVHLALEEEPDAMPASGARATVQLAAGDNSLAAFFAWAQIRLVSWLRYVY</sequence>
<dbReference type="Gene3D" id="1.10.287.470">
    <property type="entry name" value="Helix hairpin bin"/>
    <property type="match status" value="1"/>
</dbReference>
<comment type="caution">
    <text evidence="5">The sequence shown here is derived from an EMBL/GenBank/DDBJ whole genome shotgun (WGS) entry which is preliminary data.</text>
</comment>
<accession>A0ABV7LXA7</accession>
<dbReference type="InterPro" id="IPR058625">
    <property type="entry name" value="MdtA-like_BSH"/>
</dbReference>
<evidence type="ECO:0000256" key="2">
    <source>
        <dbReference type="SAM" id="Coils"/>
    </source>
</evidence>
<evidence type="ECO:0000313" key="6">
    <source>
        <dbReference type="Proteomes" id="UP001595640"/>
    </source>
</evidence>